<keyword evidence="3 8" id="KW-0436">Ligase</keyword>
<keyword evidence="7 8" id="KW-0030">Aminoacyl-tRNA synthetase</keyword>
<comment type="subcellular location">
    <subcellularLocation>
        <location evidence="8">Cytoplasm</location>
    </subcellularLocation>
</comment>
<protein>
    <recommendedName>
        <fullName evidence="8">Leucine--tRNA ligase</fullName>
        <ecNumber evidence="8">6.1.1.4</ecNumber>
    </recommendedName>
    <alternativeName>
        <fullName evidence="8">Leucyl-tRNA synthetase</fullName>
        <shortName evidence="8">LeuRS</shortName>
    </alternativeName>
</protein>
<accession>A0A062V9W3</accession>
<keyword evidence="4 8" id="KW-0547">Nucleotide-binding</keyword>
<evidence type="ECO:0000259" key="11">
    <source>
        <dbReference type="Pfam" id="PF08264"/>
    </source>
</evidence>
<feature type="binding site" evidence="8">
    <location>
        <position position="649"/>
    </location>
    <ligand>
        <name>ATP</name>
        <dbReference type="ChEBI" id="CHEBI:30616"/>
    </ligand>
</feature>
<dbReference type="SUPFAM" id="SSF47323">
    <property type="entry name" value="Anticodon-binding domain of a subclass of class I aminoacyl-tRNA synthetases"/>
    <property type="match status" value="1"/>
</dbReference>
<dbReference type="FunFam" id="1.10.730.10:FF:000051">
    <property type="entry name" value="Leucine--tRNA ligase"/>
    <property type="match status" value="1"/>
</dbReference>
<keyword evidence="6 8" id="KW-0648">Protein biosynthesis</keyword>
<keyword evidence="2 8" id="KW-0963">Cytoplasm</keyword>
<dbReference type="Pfam" id="PF08264">
    <property type="entry name" value="Anticodon_1"/>
    <property type="match status" value="1"/>
</dbReference>
<dbReference type="InterPro" id="IPR004493">
    <property type="entry name" value="Leu-tRNA-synth_Ia_arc/euk"/>
</dbReference>
<dbReference type="Gene3D" id="3.40.50.620">
    <property type="entry name" value="HUPs"/>
    <property type="match status" value="1"/>
</dbReference>
<dbReference type="PANTHER" id="PTHR45794">
    <property type="entry name" value="LEUCYL-TRNA SYNTHETASE"/>
    <property type="match status" value="1"/>
</dbReference>
<dbReference type="Gene3D" id="1.10.10.720">
    <property type="entry name" value="leucyl-tRNA synthetase"/>
    <property type="match status" value="1"/>
</dbReference>
<dbReference type="PATRIC" id="fig|1392998.3.peg.1548"/>
<name>A0A062V9W3_9EURY</name>
<dbReference type="Gene3D" id="3.30.2320.20">
    <property type="entry name" value="Class I aminoacyl-tRNA synthetases (RS)"/>
    <property type="match status" value="1"/>
</dbReference>
<dbReference type="NCBIfam" id="NF008957">
    <property type="entry name" value="PRK12300.1"/>
    <property type="match status" value="1"/>
</dbReference>
<proteinExistence type="inferred from homology"/>
<dbReference type="InterPro" id="IPR001412">
    <property type="entry name" value="aa-tRNA-synth_I_CS"/>
</dbReference>
<dbReference type="InterPro" id="IPR014729">
    <property type="entry name" value="Rossmann-like_a/b/a_fold"/>
</dbReference>
<dbReference type="GO" id="GO:0005524">
    <property type="term" value="F:ATP binding"/>
    <property type="evidence" value="ECO:0007669"/>
    <property type="project" value="UniProtKB-UniRule"/>
</dbReference>
<keyword evidence="5 8" id="KW-0067">ATP-binding</keyword>
<evidence type="ECO:0000256" key="9">
    <source>
        <dbReference type="RuleBase" id="RU363035"/>
    </source>
</evidence>
<gene>
    <name evidence="8" type="primary">leuS</name>
    <name evidence="12" type="ORF">ANME2D_01543</name>
</gene>
<dbReference type="GO" id="GO:0004823">
    <property type="term" value="F:leucine-tRNA ligase activity"/>
    <property type="evidence" value="ECO:0007669"/>
    <property type="project" value="UniProtKB-UniRule"/>
</dbReference>
<comment type="caution">
    <text evidence="12">The sequence shown here is derived from an EMBL/GenBank/DDBJ whole genome shotgun (WGS) entry which is preliminary data.</text>
</comment>
<evidence type="ECO:0000256" key="7">
    <source>
        <dbReference type="ARBA" id="ARBA00023146"/>
    </source>
</evidence>
<dbReference type="NCBIfam" id="TIGR00395">
    <property type="entry name" value="leuS_arch"/>
    <property type="match status" value="1"/>
</dbReference>
<comment type="catalytic activity">
    <reaction evidence="8">
        <text>tRNA(Leu) + L-leucine + ATP = L-leucyl-tRNA(Leu) + AMP + diphosphate</text>
        <dbReference type="Rhea" id="RHEA:11688"/>
        <dbReference type="Rhea" id="RHEA-COMP:9613"/>
        <dbReference type="Rhea" id="RHEA-COMP:9622"/>
        <dbReference type="ChEBI" id="CHEBI:30616"/>
        <dbReference type="ChEBI" id="CHEBI:33019"/>
        <dbReference type="ChEBI" id="CHEBI:57427"/>
        <dbReference type="ChEBI" id="CHEBI:78442"/>
        <dbReference type="ChEBI" id="CHEBI:78494"/>
        <dbReference type="ChEBI" id="CHEBI:456215"/>
        <dbReference type="EC" id="6.1.1.4"/>
    </reaction>
</comment>
<evidence type="ECO:0000256" key="3">
    <source>
        <dbReference type="ARBA" id="ARBA00022598"/>
    </source>
</evidence>
<reference evidence="12 13" key="1">
    <citation type="journal article" date="2013" name="Nature">
        <title>Anaerobic oxidation of methane coupled to nitrate reduction in a novel archaeal lineage.</title>
        <authorList>
            <person name="Haroon M.F."/>
            <person name="Hu S."/>
            <person name="Shi Y."/>
            <person name="Imelfort M."/>
            <person name="Keller J."/>
            <person name="Hugenholtz P."/>
            <person name="Yuan Z."/>
            <person name="Tyson G.W."/>
        </authorList>
    </citation>
    <scope>NUCLEOTIDE SEQUENCE [LARGE SCALE GENOMIC DNA]</scope>
    <source>
        <strain evidence="12 13">ANME-2d</strain>
    </source>
</reference>
<dbReference type="SUPFAM" id="SSF52374">
    <property type="entry name" value="Nucleotidylyl transferase"/>
    <property type="match status" value="1"/>
</dbReference>
<dbReference type="EC" id="6.1.1.4" evidence="8"/>
<dbReference type="PANTHER" id="PTHR45794:SF1">
    <property type="entry name" value="LEUCINE--TRNA LIGASE, CYTOPLASMIC"/>
    <property type="match status" value="1"/>
</dbReference>
<dbReference type="HAMAP" id="MF_00049_A">
    <property type="entry name" value="Leu_tRNA_synth_A"/>
    <property type="match status" value="1"/>
</dbReference>
<evidence type="ECO:0000259" key="10">
    <source>
        <dbReference type="Pfam" id="PF00133"/>
    </source>
</evidence>
<dbReference type="InterPro" id="IPR009080">
    <property type="entry name" value="tRNAsynth_Ia_anticodon-bd"/>
</dbReference>
<dbReference type="GO" id="GO:0006429">
    <property type="term" value="P:leucyl-tRNA aminoacylation"/>
    <property type="evidence" value="ECO:0007669"/>
    <property type="project" value="UniProtKB-UniRule"/>
</dbReference>
<feature type="short sequence motif" description="'HIGH' region" evidence="8">
    <location>
        <begin position="60"/>
        <end position="70"/>
    </location>
</feature>
<dbReference type="Pfam" id="PF00133">
    <property type="entry name" value="tRNA-synt_1"/>
    <property type="match status" value="1"/>
</dbReference>
<keyword evidence="13" id="KW-1185">Reference proteome</keyword>
<dbReference type="FunFam" id="3.90.740.10:FF:000024">
    <property type="entry name" value="Leucine--tRNA ligase"/>
    <property type="match status" value="1"/>
</dbReference>
<feature type="short sequence motif" description="'KMSKS' region" evidence="8">
    <location>
        <begin position="646"/>
        <end position="650"/>
    </location>
</feature>
<evidence type="ECO:0000313" key="12">
    <source>
        <dbReference type="EMBL" id="KCZ72140.1"/>
    </source>
</evidence>
<dbReference type="Gene3D" id="3.90.740.10">
    <property type="entry name" value="Valyl/Leucyl/Isoleucyl-tRNA synthetase, editing domain"/>
    <property type="match status" value="1"/>
</dbReference>
<sequence length="970" mass="110986">MNLVVEQSVKRLIGSANVRMKERYNPHEIEEKWQSRWAEARIYEAEPDDREKYFITIPYPYLNGNLHAGHTRTFTIGDVVARYKRMLGYNVLFPMGFHVTGTPIVGLAELIQKKDPETIRVYHRLHGVPLDILYSIQTPEQIVEYFSKEAEAAMKSIGYSIDWRRKFTTTDPHYKKFITWQYNLLHEKSKVVKGAHPVRWCPNDENPVEDHDILRGEDATIIEYTLIKFKLGNEILPCATLRPETVFGVTNIWVNPKVHYVRTKVNDETWIVSEEAYEKLIFTDKKLELLGEITGEELIGKEVENPLTGSHVLILPAPFVDPGNGSGVVMSVPAHAPYDYLALRDLRGADLTGYGITEDVSSIPPIPLIRVPGYGEHPAVDAVNELKVKDQSDPKAEEATKLVYRREFHSGVLTETTGKYAGMAVSRIKDILTHDLINQGIADVFYEFSEQPVICRCGSVIVVKIVENQWFLNYSDPVWKEQVYKSLGDMKIIPPELRVDFENKVDWLKDKACARRKGLGTKLPWDPEWIIESLGDSTIYMSYYIIAKYLPGIEPEQLKEEFFNHVLLGQGTTENTVDGTGIAPDMINEVRSDFTYWYPVDLRSSGKDLIPNHLLFFLFHHVAIFPQIYWPGAIAINGFVSLEGEKMSKSKGPLLTLKSAIAEHGADVTRLYILSAAEHTQDADWRAADAEATGKQVERFYRMAYDIIRSDDTGELKLIDKWILSRLQYRIQETTDALDRIQTRRAVQNAFYLLMNDMRWYERRGGSAVRERILDTWVRLMAPFIPHICEEIWEEMGRDFVSLAQYPGADPALIDRGAELAEEIIGSTLRDIEEIIRLIKIKPRRIILYTAASWKKMILKKALLLKKEDALDMKTIMSEAMADPAMRVHAREIPKFAQKIITDIQGMDAELMRSLIEVDFDETSALNEAREFLSRAVECDIDIYNADAPVYDPQGKSRLASPMRPAIYIE</sequence>
<evidence type="ECO:0000256" key="8">
    <source>
        <dbReference type="HAMAP-Rule" id="MF_00049"/>
    </source>
</evidence>
<evidence type="ECO:0000313" key="13">
    <source>
        <dbReference type="Proteomes" id="UP000027153"/>
    </source>
</evidence>
<organism evidence="12 13">
    <name type="scientific">Candidatus Methanoperedens nitratireducens</name>
    <dbReference type="NCBI Taxonomy" id="1392998"/>
    <lineage>
        <taxon>Archaea</taxon>
        <taxon>Methanobacteriati</taxon>
        <taxon>Methanobacteriota</taxon>
        <taxon>Stenosarchaea group</taxon>
        <taxon>Methanomicrobia</taxon>
        <taxon>Methanosarcinales</taxon>
        <taxon>ANME-2 cluster</taxon>
        <taxon>Candidatus Methanoperedentaceae</taxon>
        <taxon>Candidatus Methanoperedens</taxon>
    </lineage>
</organism>
<evidence type="ECO:0000256" key="1">
    <source>
        <dbReference type="ARBA" id="ARBA00005594"/>
    </source>
</evidence>
<dbReference type="GO" id="GO:0005737">
    <property type="term" value="C:cytoplasm"/>
    <property type="evidence" value="ECO:0007669"/>
    <property type="project" value="UniProtKB-SubCell"/>
</dbReference>
<feature type="domain" description="Aminoacyl-tRNA synthetase class Ia" evidence="10">
    <location>
        <begin position="32"/>
        <end position="685"/>
    </location>
</feature>
<evidence type="ECO:0000256" key="4">
    <source>
        <dbReference type="ARBA" id="ARBA00022741"/>
    </source>
</evidence>
<dbReference type="InterPro" id="IPR020791">
    <property type="entry name" value="Leu-tRNA-lgase_arc"/>
</dbReference>
<dbReference type="PROSITE" id="PS00178">
    <property type="entry name" value="AA_TRNA_LIGASE_I"/>
    <property type="match status" value="1"/>
</dbReference>
<dbReference type="InterPro" id="IPR002300">
    <property type="entry name" value="aa-tRNA-synth_Ia"/>
</dbReference>
<dbReference type="InterPro" id="IPR013155">
    <property type="entry name" value="M/V/L/I-tRNA-synth_anticd-bd"/>
</dbReference>
<dbReference type="AlphaFoldDB" id="A0A062V9W3"/>
<evidence type="ECO:0000256" key="2">
    <source>
        <dbReference type="ARBA" id="ARBA00022490"/>
    </source>
</evidence>
<evidence type="ECO:0000256" key="6">
    <source>
        <dbReference type="ARBA" id="ARBA00022917"/>
    </source>
</evidence>
<dbReference type="Proteomes" id="UP000027153">
    <property type="component" value="Unassembled WGS sequence"/>
</dbReference>
<evidence type="ECO:0000256" key="5">
    <source>
        <dbReference type="ARBA" id="ARBA00022840"/>
    </source>
</evidence>
<feature type="domain" description="Methionyl/Valyl/Leucyl/Isoleucyl-tRNA synthetase anticodon-binding" evidence="11">
    <location>
        <begin position="720"/>
        <end position="843"/>
    </location>
</feature>
<dbReference type="GO" id="GO:0002161">
    <property type="term" value="F:aminoacyl-tRNA deacylase activity"/>
    <property type="evidence" value="ECO:0007669"/>
    <property type="project" value="InterPro"/>
</dbReference>
<dbReference type="CDD" id="cd07959">
    <property type="entry name" value="Anticodon_Ia_Leu_AEc"/>
    <property type="match status" value="1"/>
</dbReference>
<dbReference type="Gene3D" id="1.10.730.10">
    <property type="entry name" value="Isoleucyl-tRNA Synthetase, Domain 1"/>
    <property type="match status" value="1"/>
</dbReference>
<dbReference type="EMBL" id="JMIY01000003">
    <property type="protein sequence ID" value="KCZ72140.1"/>
    <property type="molecule type" value="Genomic_DNA"/>
</dbReference>
<dbReference type="SUPFAM" id="SSF50677">
    <property type="entry name" value="ValRS/IleRS/LeuRS editing domain"/>
    <property type="match status" value="1"/>
</dbReference>
<comment type="similarity">
    <text evidence="1 8 9">Belongs to the class-I aminoacyl-tRNA synthetase family.</text>
</comment>
<dbReference type="InterPro" id="IPR009008">
    <property type="entry name" value="Val/Leu/Ile-tRNA-synth_edit"/>
</dbReference>